<evidence type="ECO:0000256" key="4">
    <source>
        <dbReference type="ARBA" id="ARBA00022695"/>
    </source>
</evidence>
<evidence type="ECO:0000256" key="3">
    <source>
        <dbReference type="ARBA" id="ARBA00022679"/>
    </source>
</evidence>
<accession>A0A6V8MKE8</accession>
<evidence type="ECO:0000256" key="2">
    <source>
        <dbReference type="ARBA" id="ARBA00014363"/>
    </source>
</evidence>
<evidence type="ECO:0000259" key="8">
    <source>
        <dbReference type="Pfam" id="PF09115"/>
    </source>
</evidence>
<dbReference type="InterPro" id="IPR015199">
    <property type="entry name" value="DNA_pol_III_delta_C"/>
</dbReference>
<dbReference type="InterPro" id="IPR027417">
    <property type="entry name" value="P-loop_NTPase"/>
</dbReference>
<dbReference type="PANTHER" id="PTHR11669">
    <property type="entry name" value="REPLICATION FACTOR C / DNA POLYMERASE III GAMMA-TAU SUBUNIT"/>
    <property type="match status" value="1"/>
</dbReference>
<reference evidence="10" key="1">
    <citation type="submission" date="2020-06" db="EMBL/GenBank/DDBJ databases">
        <title>Draft genomic sequence of Geomonas sp. Red330.</title>
        <authorList>
            <person name="Itoh H."/>
            <person name="Zhenxing X."/>
            <person name="Ushijima N."/>
            <person name="Masuda Y."/>
            <person name="Shiratori Y."/>
            <person name="Senoo K."/>
        </authorList>
    </citation>
    <scope>NUCLEOTIDE SEQUENCE [LARGE SCALE GENOMIC DNA]</scope>
    <source>
        <strain evidence="10">Red330</strain>
    </source>
</reference>
<dbReference type="InterPro" id="IPR004622">
    <property type="entry name" value="DNA_pol_HolB"/>
</dbReference>
<dbReference type="GO" id="GO:0008408">
    <property type="term" value="F:3'-5' exonuclease activity"/>
    <property type="evidence" value="ECO:0007669"/>
    <property type="project" value="InterPro"/>
</dbReference>
<evidence type="ECO:0000256" key="6">
    <source>
        <dbReference type="ARBA" id="ARBA00022932"/>
    </source>
</evidence>
<dbReference type="FunFam" id="3.40.50.300:FF:001255">
    <property type="entry name" value="DNA polymerase III subunit delta"/>
    <property type="match status" value="1"/>
</dbReference>
<dbReference type="PANTHER" id="PTHR11669:SF8">
    <property type="entry name" value="DNA POLYMERASE III SUBUNIT DELTA"/>
    <property type="match status" value="1"/>
</dbReference>
<proteinExistence type="predicted"/>
<dbReference type="GO" id="GO:0003887">
    <property type="term" value="F:DNA-directed DNA polymerase activity"/>
    <property type="evidence" value="ECO:0007669"/>
    <property type="project" value="UniProtKB-KW"/>
</dbReference>
<dbReference type="NCBIfam" id="TIGR00678">
    <property type="entry name" value="holB"/>
    <property type="match status" value="1"/>
</dbReference>
<evidence type="ECO:0000256" key="5">
    <source>
        <dbReference type="ARBA" id="ARBA00022705"/>
    </source>
</evidence>
<dbReference type="GO" id="GO:0009360">
    <property type="term" value="C:DNA polymerase III complex"/>
    <property type="evidence" value="ECO:0007669"/>
    <property type="project" value="InterPro"/>
</dbReference>
<name>A0A6V8MKE8_9BACT</name>
<keyword evidence="5" id="KW-0235">DNA replication</keyword>
<dbReference type="Proteomes" id="UP000556026">
    <property type="component" value="Unassembled WGS sequence"/>
</dbReference>
<dbReference type="AlphaFoldDB" id="A0A6V8MKE8"/>
<dbReference type="Pfam" id="PF13177">
    <property type="entry name" value="DNA_pol3_delta2"/>
    <property type="match status" value="1"/>
</dbReference>
<comment type="caution">
    <text evidence="9">The sequence shown here is derived from an EMBL/GenBank/DDBJ whole genome shotgun (WGS) entry which is preliminary data.</text>
</comment>
<evidence type="ECO:0000313" key="10">
    <source>
        <dbReference type="Proteomes" id="UP000556026"/>
    </source>
</evidence>
<dbReference type="RefSeq" id="WP_183354987.1">
    <property type="nucleotide sequence ID" value="NZ_BLXX01000007.1"/>
</dbReference>
<dbReference type="InterPro" id="IPR050238">
    <property type="entry name" value="DNA_Rep/Repair_Clamp_Loader"/>
</dbReference>
<feature type="domain" description="DNA polymerase III delta subunit C-terminal" evidence="8">
    <location>
        <begin position="207"/>
        <end position="316"/>
    </location>
</feature>
<evidence type="ECO:0000256" key="7">
    <source>
        <dbReference type="ARBA" id="ARBA00049244"/>
    </source>
</evidence>
<keyword evidence="3" id="KW-0808">Transferase</keyword>
<dbReference type="GO" id="GO:0003677">
    <property type="term" value="F:DNA binding"/>
    <property type="evidence" value="ECO:0007669"/>
    <property type="project" value="InterPro"/>
</dbReference>
<keyword evidence="6" id="KW-0239">DNA-directed DNA polymerase</keyword>
<sequence length="323" mass="35240">MPFSEIIGQDRAIGVLRRSIAMQRVAHAYLFSGIEGCGKRKTALAFVQAVFCGRDEACGTCSSCRKLASGQHPDLHILEPDGAFIKIDQVRELQKELSYRPFEAPKKACIIDGAEKLNASSGNALLKTLEEPPGNALMILIAPERSAVLQTILSRCQSLAFQPLSAELIEERLVRDGFAGEAARVAATLCGGSLSRGLEIAADGVLEGRAAFLTRITSLSLKDVGALFAAAEEFAANKDGLPELLELLLSFLRDILIYRSTPESLVNSDLAPLVAKESARRSDSQIMELIEQLMAMRHMFVRNVNARLALEVFFMRFCTLRLA</sequence>
<dbReference type="EMBL" id="BLXX01000007">
    <property type="protein sequence ID" value="GFO60169.1"/>
    <property type="molecule type" value="Genomic_DNA"/>
</dbReference>
<evidence type="ECO:0000256" key="1">
    <source>
        <dbReference type="ARBA" id="ARBA00012417"/>
    </source>
</evidence>
<gene>
    <name evidence="9" type="primary">holB</name>
    <name evidence="9" type="ORF">GMST_24940</name>
</gene>
<dbReference type="Pfam" id="PF09115">
    <property type="entry name" value="DNApol3-delta_C"/>
    <property type="match status" value="1"/>
</dbReference>
<dbReference type="SUPFAM" id="SSF52540">
    <property type="entry name" value="P-loop containing nucleoside triphosphate hydrolases"/>
    <property type="match status" value="1"/>
</dbReference>
<protein>
    <recommendedName>
        <fullName evidence="2">DNA polymerase III subunit delta'</fullName>
        <ecNumber evidence="1">2.7.7.7</ecNumber>
    </recommendedName>
</protein>
<organism evidence="9 10">
    <name type="scientific">Geomonas silvestris</name>
    <dbReference type="NCBI Taxonomy" id="2740184"/>
    <lineage>
        <taxon>Bacteria</taxon>
        <taxon>Pseudomonadati</taxon>
        <taxon>Thermodesulfobacteriota</taxon>
        <taxon>Desulfuromonadia</taxon>
        <taxon>Geobacterales</taxon>
        <taxon>Geobacteraceae</taxon>
        <taxon>Geomonas</taxon>
    </lineage>
</organism>
<dbReference type="Gene3D" id="3.40.50.300">
    <property type="entry name" value="P-loop containing nucleotide triphosphate hydrolases"/>
    <property type="match status" value="1"/>
</dbReference>
<dbReference type="Gene3D" id="1.20.272.10">
    <property type="match status" value="1"/>
</dbReference>
<keyword evidence="4" id="KW-0548">Nucleotidyltransferase</keyword>
<comment type="catalytic activity">
    <reaction evidence="7">
        <text>DNA(n) + a 2'-deoxyribonucleoside 5'-triphosphate = DNA(n+1) + diphosphate</text>
        <dbReference type="Rhea" id="RHEA:22508"/>
        <dbReference type="Rhea" id="RHEA-COMP:17339"/>
        <dbReference type="Rhea" id="RHEA-COMP:17340"/>
        <dbReference type="ChEBI" id="CHEBI:33019"/>
        <dbReference type="ChEBI" id="CHEBI:61560"/>
        <dbReference type="ChEBI" id="CHEBI:173112"/>
        <dbReference type="EC" id="2.7.7.7"/>
    </reaction>
</comment>
<dbReference type="EC" id="2.7.7.7" evidence="1"/>
<keyword evidence="10" id="KW-1185">Reference proteome</keyword>
<dbReference type="GO" id="GO:0006261">
    <property type="term" value="P:DNA-templated DNA replication"/>
    <property type="evidence" value="ECO:0007669"/>
    <property type="project" value="TreeGrafter"/>
</dbReference>
<evidence type="ECO:0000313" key="9">
    <source>
        <dbReference type="EMBL" id="GFO60169.1"/>
    </source>
</evidence>